<comment type="caution">
    <text evidence="3">The sequence shown here is derived from an EMBL/GenBank/DDBJ whole genome shotgun (WGS) entry which is preliminary data.</text>
</comment>
<evidence type="ECO:0000256" key="1">
    <source>
        <dbReference type="SAM" id="Coils"/>
    </source>
</evidence>
<feature type="coiled-coil region" evidence="1">
    <location>
        <begin position="185"/>
        <end position="212"/>
    </location>
</feature>
<accession>A0A5C6GIX2</accession>
<feature type="coiled-coil region" evidence="1">
    <location>
        <begin position="447"/>
        <end position="513"/>
    </location>
</feature>
<name>A0A5C6GIX2_METRR</name>
<feature type="compositionally biased region" description="Polar residues" evidence="2">
    <location>
        <begin position="648"/>
        <end position="659"/>
    </location>
</feature>
<feature type="region of interest" description="Disordered" evidence="2">
    <location>
        <begin position="635"/>
        <end position="674"/>
    </location>
</feature>
<protein>
    <submittedName>
        <fullName evidence="3">Uncharacterized protein</fullName>
    </submittedName>
</protein>
<feature type="region of interest" description="Disordered" evidence="2">
    <location>
        <begin position="606"/>
        <end position="625"/>
    </location>
</feature>
<evidence type="ECO:0000313" key="3">
    <source>
        <dbReference type="EMBL" id="TWU77732.1"/>
    </source>
</evidence>
<organism evidence="3 4">
    <name type="scientific">Metarhizium rileyi (strain RCEF 4871)</name>
    <name type="common">Nomuraea rileyi</name>
    <dbReference type="NCBI Taxonomy" id="1649241"/>
    <lineage>
        <taxon>Eukaryota</taxon>
        <taxon>Fungi</taxon>
        <taxon>Dikarya</taxon>
        <taxon>Ascomycota</taxon>
        <taxon>Pezizomycotina</taxon>
        <taxon>Sordariomycetes</taxon>
        <taxon>Hypocreomycetidae</taxon>
        <taxon>Hypocreales</taxon>
        <taxon>Clavicipitaceae</taxon>
        <taxon>Metarhizium</taxon>
    </lineage>
</organism>
<dbReference type="EMBL" id="SBHS01000003">
    <property type="protein sequence ID" value="TWU77732.1"/>
    <property type="molecule type" value="Genomic_DNA"/>
</dbReference>
<keyword evidence="1" id="KW-0175">Coiled coil</keyword>
<proteinExistence type="predicted"/>
<feature type="compositionally biased region" description="Low complexity" evidence="2">
    <location>
        <begin position="691"/>
        <end position="704"/>
    </location>
</feature>
<dbReference type="AlphaFoldDB" id="A0A5C6GIX2"/>
<feature type="region of interest" description="Disordered" evidence="2">
    <location>
        <begin position="687"/>
        <end position="711"/>
    </location>
</feature>
<dbReference type="Proteomes" id="UP000317257">
    <property type="component" value="Unassembled WGS sequence"/>
</dbReference>
<feature type="compositionally biased region" description="Basic and acidic residues" evidence="2">
    <location>
        <begin position="611"/>
        <end position="625"/>
    </location>
</feature>
<gene>
    <name evidence="3" type="ORF">ED733_008530</name>
</gene>
<evidence type="ECO:0000256" key="2">
    <source>
        <dbReference type="SAM" id="MobiDB-lite"/>
    </source>
</evidence>
<reference evidence="4" key="1">
    <citation type="submission" date="2018-12" db="EMBL/GenBank/DDBJ databases">
        <title>The complete genome of Metarhizium rileyi, a key fungal pathogen of Lepidoptera.</title>
        <authorList>
            <person name="Binneck E."/>
            <person name="Lastra C.C.L."/>
            <person name="Sosa-Gomez D.R."/>
        </authorList>
    </citation>
    <scope>NUCLEOTIDE SEQUENCE [LARGE SCALE GENOMIC DNA]</scope>
    <source>
        <strain evidence="4">Cep018-CH2</strain>
    </source>
</reference>
<sequence>MDRFFNRRTNSKQMDMTETITVAPGLVQAISPEREAALEVDQLREDLRRQQAKLKESHQLLDRERAQRRDCEQQLKDSEEKNAAIVLENSTLVQESATIKEEVRSSKERAAILTEKSKTYRAKLNEAILEQQRLFIQAKDFYHDSIEKLRQENDARVLETKAIEAALTNSREKREQIKRCMDELRSGLEKEVEDKGREIAQLRDRITTQEQALCTEKRISSDLRNQIRSVKPLQSAEVQGLVNTVESLHESISTNVVSQSQQLELSKGVCNRLQALEEAVEGIANHATQENNIGSLLKGLQKLISTDVFAALADIGGAQSCTYETLVGIRNDCQTELGVMCTRLSGLAQQQKDIQEQGSTKCNESIEERTVVNEERDLWGKRVVCRLNESNERINELEKIVHEAGHTCLSKFDSFGTAVATRDDETKLALQNMMDNFRCALDQDLHVEKLKAEYDATQTQKALAALEDHVVSISKQLKEYEARPSNLMGSSGQDTQDEEVVSLRDKISHLEKEASKNADLQKRWHSDIEIVDSVRSKLKSLQQLPSQHDGYSEQLAKFSQVSSMLDSASNYLAEQEIWVKQQLGTSSPQIDSNVVTPPWTVKQLSSSRLLNPDDRAHDSQISKIDRLIGIESDGVKTTQHSHPENGSKRVQVQSPTEVHSPSSPPSIEQEQKRRRISVTMRPILKANSLASSQESFTTQEQSNETETELGPVPESRKIMTTISNASMASQRIIAEISSGFITDKAEESIFSLPRVADFQPPLEAVPSQVIPLKRKFGVDGDECTKFKRDKVLSGLMNRPGI</sequence>
<evidence type="ECO:0000313" key="4">
    <source>
        <dbReference type="Proteomes" id="UP000317257"/>
    </source>
</evidence>
<feature type="coiled-coil region" evidence="1">
    <location>
        <begin position="33"/>
        <end position="88"/>
    </location>
</feature>